<dbReference type="Gene3D" id="3.40.50.300">
    <property type="entry name" value="P-loop containing nucleotide triphosphate hydrolases"/>
    <property type="match status" value="1"/>
</dbReference>
<comment type="caution">
    <text evidence="1">The sequence shown here is derived from an EMBL/GenBank/DDBJ whole genome shotgun (WGS) entry which is preliminary data.</text>
</comment>
<dbReference type="InterPro" id="IPR027417">
    <property type="entry name" value="P-loop_NTPase"/>
</dbReference>
<evidence type="ECO:0008006" key="3">
    <source>
        <dbReference type="Google" id="ProtNLM"/>
    </source>
</evidence>
<dbReference type="SUPFAM" id="SSF52540">
    <property type="entry name" value="P-loop containing nucleoside triphosphate hydrolases"/>
    <property type="match status" value="1"/>
</dbReference>
<organism evidence="1 2">
    <name type="scientific">Orchesella dallaii</name>
    <dbReference type="NCBI Taxonomy" id="48710"/>
    <lineage>
        <taxon>Eukaryota</taxon>
        <taxon>Metazoa</taxon>
        <taxon>Ecdysozoa</taxon>
        <taxon>Arthropoda</taxon>
        <taxon>Hexapoda</taxon>
        <taxon>Collembola</taxon>
        <taxon>Entomobryomorpha</taxon>
        <taxon>Entomobryoidea</taxon>
        <taxon>Orchesellidae</taxon>
        <taxon>Orchesellinae</taxon>
        <taxon>Orchesella</taxon>
    </lineage>
</organism>
<proteinExistence type="predicted"/>
<accession>A0ABP1QES2</accession>
<name>A0ABP1QES2_9HEXA</name>
<keyword evidence="2" id="KW-1185">Reference proteome</keyword>
<reference evidence="1 2" key="1">
    <citation type="submission" date="2024-08" db="EMBL/GenBank/DDBJ databases">
        <authorList>
            <person name="Cucini C."/>
            <person name="Frati F."/>
        </authorList>
    </citation>
    <scope>NUCLEOTIDE SEQUENCE [LARGE SCALE GENOMIC DNA]</scope>
</reference>
<evidence type="ECO:0000313" key="1">
    <source>
        <dbReference type="EMBL" id="CAL8096374.1"/>
    </source>
</evidence>
<dbReference type="Proteomes" id="UP001642540">
    <property type="component" value="Unassembled WGS sequence"/>
</dbReference>
<dbReference type="PANTHER" id="PTHR10285">
    <property type="entry name" value="URIDINE KINASE"/>
    <property type="match status" value="1"/>
</dbReference>
<evidence type="ECO:0000313" key="2">
    <source>
        <dbReference type="Proteomes" id="UP001642540"/>
    </source>
</evidence>
<dbReference type="EMBL" id="CAXLJM020000028">
    <property type="protein sequence ID" value="CAL8096374.1"/>
    <property type="molecule type" value="Genomic_DNA"/>
</dbReference>
<sequence>MMNKMSNFGRLVVGISGASCTGKTTLTKLLRATFPWSSVVHQDAYYHPNDPKYHVYLPDVKHFNWDAKTAVDFTKMEKDLQTLLTSECSRTTQIKIDEKLLHFPNDHFVKKHQPNENEIQYLSSRFSRIPLTILEGHIVFSHPQFFRLCNLKYFLRLDQAELFSRRRSRVYDPPNPPGYLEKYVWPAYVSRLEEIKELQGIHYFDAKSVPLVDIFHQIKQSITLEMASMISPTPTTVEDSNIKETISRRG</sequence>
<gene>
    <name evidence="1" type="ORF">ODALV1_LOCUS9335</name>
</gene>
<protein>
    <recommendedName>
        <fullName evidence="3">Nicotinamide riboside kinase 1</fullName>
    </recommendedName>
</protein>